<organism evidence="1 2">
    <name type="scientific">Parasulfitobacter algicola</name>
    <dbReference type="NCBI Taxonomy" id="2614809"/>
    <lineage>
        <taxon>Bacteria</taxon>
        <taxon>Pseudomonadati</taxon>
        <taxon>Pseudomonadota</taxon>
        <taxon>Alphaproteobacteria</taxon>
        <taxon>Rhodobacterales</taxon>
        <taxon>Roseobacteraceae</taxon>
        <taxon>Parasulfitobacter</taxon>
    </lineage>
</organism>
<dbReference type="Proteomes" id="UP000777935">
    <property type="component" value="Unassembled WGS sequence"/>
</dbReference>
<keyword evidence="2" id="KW-1185">Reference proteome</keyword>
<reference evidence="1 2" key="1">
    <citation type="submission" date="2020-06" db="EMBL/GenBank/DDBJ databases">
        <title>Sulfitobacter algicola sp. nov., isolated from green algae.</title>
        <authorList>
            <person name="Wang C."/>
        </authorList>
    </citation>
    <scope>NUCLEOTIDE SEQUENCE [LARGE SCALE GENOMIC DNA]</scope>
    <source>
        <strain evidence="1 2">1151</strain>
    </source>
</reference>
<comment type="caution">
    <text evidence="1">The sequence shown here is derived from an EMBL/GenBank/DDBJ whole genome shotgun (WGS) entry which is preliminary data.</text>
</comment>
<proteinExistence type="predicted"/>
<evidence type="ECO:0000313" key="1">
    <source>
        <dbReference type="EMBL" id="NSX53981.1"/>
    </source>
</evidence>
<gene>
    <name evidence="1" type="ORF">HRQ87_04110</name>
</gene>
<accession>A0ABX2IPQ5</accession>
<dbReference type="RefSeq" id="WP_174135544.1">
    <property type="nucleotide sequence ID" value="NZ_JABUFE010000002.1"/>
</dbReference>
<dbReference type="EMBL" id="JABUFE010000002">
    <property type="protein sequence ID" value="NSX53981.1"/>
    <property type="molecule type" value="Genomic_DNA"/>
</dbReference>
<sequence>MPPPAYYGVPATRMTVEGSTFDVRIKDNQAQAIRVNMQYAPRPDRMYPKAALAIEKVSGCRIAKGSLNGDQVIINARLACGGKAPRVPVPVVDQLECEVTDIYENDGLRQVKADVECDAYGKTR</sequence>
<evidence type="ECO:0008006" key="3">
    <source>
        <dbReference type="Google" id="ProtNLM"/>
    </source>
</evidence>
<protein>
    <recommendedName>
        <fullName evidence="3">Lipoprotein</fullName>
    </recommendedName>
</protein>
<name>A0ABX2IPQ5_9RHOB</name>
<evidence type="ECO:0000313" key="2">
    <source>
        <dbReference type="Proteomes" id="UP000777935"/>
    </source>
</evidence>